<evidence type="ECO:0000256" key="3">
    <source>
        <dbReference type="ARBA" id="ARBA00022737"/>
    </source>
</evidence>
<accession>A0A2P6V5H9</accession>
<evidence type="ECO:0000256" key="6">
    <source>
        <dbReference type="SAM" id="Phobius"/>
    </source>
</evidence>
<dbReference type="InterPro" id="IPR046959">
    <property type="entry name" value="PRK1-6/SRF4-like"/>
</dbReference>
<feature type="transmembrane region" description="Helical" evidence="6">
    <location>
        <begin position="621"/>
        <end position="643"/>
    </location>
</feature>
<dbReference type="InterPro" id="IPR003591">
    <property type="entry name" value="Leu-rich_rpt_typical-subtyp"/>
</dbReference>
<dbReference type="PANTHER" id="PTHR48007:SF4">
    <property type="entry name" value="LEUCINE-RICH REPEAT RECEPTOR-LIKE PROTEIN KINASE PXC1"/>
    <property type="match status" value="1"/>
</dbReference>
<dbReference type="Gene3D" id="3.80.10.10">
    <property type="entry name" value="Ribonuclease Inhibitor"/>
    <property type="match status" value="1"/>
</dbReference>
<feature type="domain" description="K Homology" evidence="7">
    <location>
        <begin position="268"/>
        <end position="338"/>
    </location>
</feature>
<evidence type="ECO:0000256" key="4">
    <source>
        <dbReference type="PROSITE-ProRule" id="PRU00117"/>
    </source>
</evidence>
<dbReference type="InterPro" id="IPR001611">
    <property type="entry name" value="Leu-rich_rpt"/>
</dbReference>
<evidence type="ECO:0000256" key="2">
    <source>
        <dbReference type="ARBA" id="ARBA00022614"/>
    </source>
</evidence>
<evidence type="ECO:0000313" key="8">
    <source>
        <dbReference type="EMBL" id="PSC69332.1"/>
    </source>
</evidence>
<evidence type="ECO:0000256" key="1">
    <source>
        <dbReference type="ARBA" id="ARBA00004430"/>
    </source>
</evidence>
<dbReference type="Gene3D" id="3.30.1370.10">
    <property type="entry name" value="K Homology domain, type 1"/>
    <property type="match status" value="3"/>
</dbReference>
<dbReference type="Pfam" id="PF00013">
    <property type="entry name" value="KH_1"/>
    <property type="match status" value="3"/>
</dbReference>
<dbReference type="InterPro" id="IPR004088">
    <property type="entry name" value="KH_dom_type_1"/>
</dbReference>
<dbReference type="GO" id="GO:0003723">
    <property type="term" value="F:RNA binding"/>
    <property type="evidence" value="ECO:0007669"/>
    <property type="project" value="UniProtKB-UniRule"/>
</dbReference>
<evidence type="ECO:0000259" key="7">
    <source>
        <dbReference type="SMART" id="SM00322"/>
    </source>
</evidence>
<dbReference type="PROSITE" id="PS50084">
    <property type="entry name" value="KH_TYPE_1"/>
    <property type="match status" value="3"/>
</dbReference>
<dbReference type="EMBL" id="LHPF02000027">
    <property type="protein sequence ID" value="PSC69332.1"/>
    <property type="molecule type" value="Genomic_DNA"/>
</dbReference>
<evidence type="ECO:0000313" key="9">
    <source>
        <dbReference type="Proteomes" id="UP000239649"/>
    </source>
</evidence>
<dbReference type="PANTHER" id="PTHR48007">
    <property type="entry name" value="LEUCINE-RICH REPEAT RECEPTOR-LIKE PROTEIN KINASE PXC1"/>
    <property type="match status" value="1"/>
</dbReference>
<dbReference type="InterPro" id="IPR004087">
    <property type="entry name" value="KH_dom"/>
</dbReference>
<dbReference type="AlphaFoldDB" id="A0A2P6V5H9"/>
<keyword evidence="6" id="KW-1133">Transmembrane helix</keyword>
<organism evidence="8 9">
    <name type="scientific">Micractinium conductrix</name>
    <dbReference type="NCBI Taxonomy" id="554055"/>
    <lineage>
        <taxon>Eukaryota</taxon>
        <taxon>Viridiplantae</taxon>
        <taxon>Chlorophyta</taxon>
        <taxon>core chlorophytes</taxon>
        <taxon>Trebouxiophyceae</taxon>
        <taxon>Chlorellales</taxon>
        <taxon>Chlorellaceae</taxon>
        <taxon>Chlorella clade</taxon>
        <taxon>Micractinium</taxon>
    </lineage>
</organism>
<proteinExistence type="predicted"/>
<dbReference type="CDD" id="cd00105">
    <property type="entry name" value="KH-I"/>
    <property type="match status" value="2"/>
</dbReference>
<name>A0A2P6V5H9_9CHLO</name>
<evidence type="ECO:0000256" key="5">
    <source>
        <dbReference type="SAM" id="MobiDB-lite"/>
    </source>
</evidence>
<comment type="subcellular location">
    <subcellularLocation>
        <location evidence="1">Cytoplasm</location>
        <location evidence="1">Cytoskeleton</location>
        <location evidence="1">Cilium axoneme</location>
    </subcellularLocation>
</comment>
<comment type="caution">
    <text evidence="8">The sequence shown here is derived from an EMBL/GenBank/DDBJ whole genome shotgun (WGS) entry which is preliminary data.</text>
</comment>
<keyword evidence="6" id="KW-0472">Membrane</keyword>
<reference evidence="8 9" key="1">
    <citation type="journal article" date="2018" name="Plant J.">
        <title>Genome sequences of Chlorella sorokiniana UTEX 1602 and Micractinium conductrix SAG 241.80: implications to maltose excretion by a green alga.</title>
        <authorList>
            <person name="Arriola M.B."/>
            <person name="Velmurugan N."/>
            <person name="Zhang Y."/>
            <person name="Plunkett M.H."/>
            <person name="Hondzo H."/>
            <person name="Barney B.M."/>
        </authorList>
    </citation>
    <scope>NUCLEOTIDE SEQUENCE [LARGE SCALE GENOMIC DNA]</scope>
    <source>
        <strain evidence="8 9">SAG 241.80</strain>
    </source>
</reference>
<feature type="region of interest" description="Disordered" evidence="5">
    <location>
        <begin position="344"/>
        <end position="375"/>
    </location>
</feature>
<dbReference type="Proteomes" id="UP000239649">
    <property type="component" value="Unassembled WGS sequence"/>
</dbReference>
<feature type="domain" description="K Homology" evidence="7">
    <location>
        <begin position="180"/>
        <end position="258"/>
    </location>
</feature>
<feature type="domain" description="K Homology" evidence="7">
    <location>
        <begin position="90"/>
        <end position="164"/>
    </location>
</feature>
<dbReference type="OrthoDB" id="1937934at2759"/>
<keyword evidence="4" id="KW-0694">RNA-binding</keyword>
<dbReference type="GO" id="GO:0005930">
    <property type="term" value="C:axoneme"/>
    <property type="evidence" value="ECO:0007669"/>
    <property type="project" value="UniProtKB-SubCell"/>
</dbReference>
<gene>
    <name evidence="8" type="ORF">C2E20_7132</name>
</gene>
<dbReference type="InterPro" id="IPR036612">
    <property type="entry name" value="KH_dom_type_1_sf"/>
</dbReference>
<dbReference type="InterPro" id="IPR032675">
    <property type="entry name" value="LRR_dom_sf"/>
</dbReference>
<dbReference type="SUPFAM" id="SSF52058">
    <property type="entry name" value="L domain-like"/>
    <property type="match status" value="1"/>
</dbReference>
<dbReference type="SUPFAM" id="SSF54791">
    <property type="entry name" value="Eukaryotic type KH-domain (KH-domain type I)"/>
    <property type="match status" value="3"/>
</dbReference>
<dbReference type="Pfam" id="PF13855">
    <property type="entry name" value="LRR_8"/>
    <property type="match status" value="1"/>
</dbReference>
<keyword evidence="6" id="KW-0812">Transmembrane</keyword>
<keyword evidence="3" id="KW-0677">Repeat</keyword>
<protein>
    <submittedName>
        <fullName evidence="8">Far upstream element-binding 2</fullName>
    </submittedName>
</protein>
<keyword evidence="9" id="KW-1185">Reference proteome</keyword>
<keyword evidence="2" id="KW-0433">Leucine-rich repeat</keyword>
<dbReference type="SMART" id="SM00322">
    <property type="entry name" value="KH"/>
    <property type="match status" value="3"/>
</dbReference>
<dbReference type="STRING" id="554055.A0A2P6V5H9"/>
<dbReference type="SMART" id="SM00369">
    <property type="entry name" value="LRR_TYP"/>
    <property type="match status" value="2"/>
</dbReference>
<feature type="region of interest" description="Disordered" evidence="5">
    <location>
        <begin position="30"/>
        <end position="51"/>
    </location>
</feature>
<sequence>MAHLGLLTSVRPGAATSVTAAASAASRAGSTAAFRPAAGKQGLPAGRPLSHNARSFSGAAAAAVEAPPTPVVATAPSVDGDRDNKSINDAGLQFKFLVPSSVVGAVLGRGGNTVASIKRETGAYVQFTRPGTATNSPRERMMIVAVERREQLAKAVSMVLQAMESEGALDKLRTKPFAVEKYFFQQVIPAMCAGKVMGPGGEAIKALSERSGCSVVVEGKSPNAAFVPFRLVNYLSPGPTQIAAAVAEVVELVCQEEKYEQSIRELSSVCFRIIEIPERRVGALLGPSGSHIKTLQEVLRCKMGVADASNKVGSRFVSIWGSPLNVKVAVDVVLLSTGLLSQQMNGGDGGTPPGTPRSGSVRFPASLSPSTAPSVTGDADVRRAAFHPAVAMRLAIVLTVATALALPLFTLAASHEDDVPLLLKQRDAITNWAELPAQYTQGWDAATPLCDWSRVECNEQEPGAVSYTLSFRCSGGVCTPKAQGGLAPELANCSYLTSLELANQALSGPLPAWGAGALPALQSLDLSNNQLTGTVPASWGEEGALPALTQLRLQGNPLCGIPPASLVNALCLSDPECATGPPSFPSCDGTPAAEGEQAAVAAAAAGSADTAASSSSSSVPVGAIVGGIVAGVVVLAVGALVVVRLRRKRRQGGASAGPYQTYVDEASQEMPASTQGPAWA</sequence>